<evidence type="ECO:0000259" key="5">
    <source>
        <dbReference type="Pfam" id="PF25954"/>
    </source>
</evidence>
<dbReference type="InterPro" id="IPR058792">
    <property type="entry name" value="Beta-barrel_RND_2"/>
</dbReference>
<dbReference type="GO" id="GO:1990281">
    <property type="term" value="C:efflux pump complex"/>
    <property type="evidence" value="ECO:0007669"/>
    <property type="project" value="TreeGrafter"/>
</dbReference>
<feature type="domain" description="Multidrug resistance protein MdtA-like alpha-helical hairpin" evidence="3">
    <location>
        <begin position="93"/>
        <end position="153"/>
    </location>
</feature>
<dbReference type="InterPro" id="IPR058637">
    <property type="entry name" value="YknX-like_C"/>
</dbReference>
<reference evidence="7 8" key="1">
    <citation type="submission" date="2016-11" db="EMBL/GenBank/DDBJ databases">
        <authorList>
            <person name="Jaros S."/>
            <person name="Januszkiewicz K."/>
            <person name="Wedrychowicz H."/>
        </authorList>
    </citation>
    <scope>NUCLEOTIDE SEQUENCE [LARGE SCALE GENOMIC DNA]</scope>
    <source>
        <strain evidence="7 8">DSM 21637</strain>
    </source>
</reference>
<dbReference type="FunFam" id="2.40.30.170:FF:000010">
    <property type="entry name" value="Efflux RND transporter periplasmic adaptor subunit"/>
    <property type="match status" value="1"/>
</dbReference>
<evidence type="ECO:0000313" key="7">
    <source>
        <dbReference type="EMBL" id="SFX25373.1"/>
    </source>
</evidence>
<dbReference type="Gene3D" id="1.10.287.470">
    <property type="entry name" value="Helix hairpin bin"/>
    <property type="match status" value="1"/>
</dbReference>
<proteinExistence type="inferred from homology"/>
<dbReference type="InterPro" id="IPR006143">
    <property type="entry name" value="RND_pump_MFP"/>
</dbReference>
<dbReference type="Gene3D" id="2.40.50.100">
    <property type="match status" value="1"/>
</dbReference>
<dbReference type="PANTHER" id="PTHR30469">
    <property type="entry name" value="MULTIDRUG RESISTANCE PROTEIN MDTA"/>
    <property type="match status" value="1"/>
</dbReference>
<dbReference type="Pfam" id="PF25917">
    <property type="entry name" value="BSH_RND"/>
    <property type="match status" value="1"/>
</dbReference>
<evidence type="ECO:0000259" key="3">
    <source>
        <dbReference type="Pfam" id="PF25876"/>
    </source>
</evidence>
<dbReference type="InterPro" id="IPR058625">
    <property type="entry name" value="MdtA-like_BSH"/>
</dbReference>
<dbReference type="SUPFAM" id="SSF111369">
    <property type="entry name" value="HlyD-like secretion proteins"/>
    <property type="match status" value="1"/>
</dbReference>
<dbReference type="Proteomes" id="UP000182350">
    <property type="component" value="Unassembled WGS sequence"/>
</dbReference>
<organism evidence="7 8">
    <name type="scientific">Marinospirillum alkaliphilum DSM 21637</name>
    <dbReference type="NCBI Taxonomy" id="1122209"/>
    <lineage>
        <taxon>Bacteria</taxon>
        <taxon>Pseudomonadati</taxon>
        <taxon>Pseudomonadota</taxon>
        <taxon>Gammaproteobacteria</taxon>
        <taxon>Oceanospirillales</taxon>
        <taxon>Oceanospirillaceae</taxon>
        <taxon>Marinospirillum</taxon>
    </lineage>
</organism>
<comment type="similarity">
    <text evidence="1">Belongs to the membrane fusion protein (MFP) (TC 8.A.1) family.</text>
</comment>
<accession>A0A1K1VLD7</accession>
<evidence type="ECO:0000256" key="2">
    <source>
        <dbReference type="SAM" id="Coils"/>
    </source>
</evidence>
<dbReference type="AlphaFoldDB" id="A0A1K1VLD7"/>
<dbReference type="Pfam" id="PF25989">
    <property type="entry name" value="YknX_C"/>
    <property type="match status" value="1"/>
</dbReference>
<dbReference type="Pfam" id="PF25954">
    <property type="entry name" value="Beta-barrel_RND_2"/>
    <property type="match status" value="1"/>
</dbReference>
<dbReference type="NCBIfam" id="TIGR01730">
    <property type="entry name" value="RND_mfp"/>
    <property type="match status" value="1"/>
</dbReference>
<dbReference type="STRING" id="1122209.SAMN02745752_01034"/>
<feature type="domain" description="Multidrug resistance protein MdtA-like barrel-sandwich hybrid" evidence="4">
    <location>
        <begin position="60"/>
        <end position="179"/>
    </location>
</feature>
<feature type="domain" description="CusB-like beta-barrel" evidence="5">
    <location>
        <begin position="193"/>
        <end position="266"/>
    </location>
</feature>
<dbReference type="Gene3D" id="2.40.420.20">
    <property type="match status" value="1"/>
</dbReference>
<evidence type="ECO:0000313" key="8">
    <source>
        <dbReference type="Proteomes" id="UP000182350"/>
    </source>
</evidence>
<keyword evidence="2" id="KW-0175">Coiled coil</keyword>
<feature type="domain" description="YknX-like C-terminal permuted SH3-like" evidence="6">
    <location>
        <begin position="270"/>
        <end position="338"/>
    </location>
</feature>
<evidence type="ECO:0000256" key="1">
    <source>
        <dbReference type="ARBA" id="ARBA00009477"/>
    </source>
</evidence>
<dbReference type="RefSeq" id="WP_177247047.1">
    <property type="nucleotide sequence ID" value="NZ_FPJW01000002.1"/>
</dbReference>
<protein>
    <submittedName>
        <fullName evidence="7">Membrane fusion protein, multidrug efflux system</fullName>
    </submittedName>
</protein>
<sequence length="346" mass="38506">MNTRHPSLLLQLWLTGLLLLLPGLSLHAQQGVAVTLTEVRQQTFSQQLHASGTLRAWQSTDLRTQVSGRIVALHLPEGEWVEQGQLLVQLDDREARARLQQAEIHLREAERQLQRFNQLHQNQSISRDQLDAQQANVENARAQLLANQAEVERYRILAPFSGFLGQHQATPGMLLDSGSLITTLDDTRQMRIDFALSERHLPLLHTGLELQARSSSWPEQAFKGQVSFIGTRIDPTTRNLPLQARLDNSAGLLRPGMLVTLTLETASRQALVVPTRSLTFRGQEKAVFVVNEQGIAQRRIVEVGATRGEQAEILSGLKAGEQVVDQGVVKLRDGLRVRAAAPDEQV</sequence>
<feature type="coiled-coil region" evidence="2">
    <location>
        <begin position="92"/>
        <end position="152"/>
    </location>
</feature>
<dbReference type="PANTHER" id="PTHR30469:SF11">
    <property type="entry name" value="BLL4320 PROTEIN"/>
    <property type="match status" value="1"/>
</dbReference>
<keyword evidence="8" id="KW-1185">Reference proteome</keyword>
<evidence type="ECO:0000259" key="6">
    <source>
        <dbReference type="Pfam" id="PF25989"/>
    </source>
</evidence>
<gene>
    <name evidence="7" type="ORF">SAMN02745752_01034</name>
</gene>
<evidence type="ECO:0000259" key="4">
    <source>
        <dbReference type="Pfam" id="PF25917"/>
    </source>
</evidence>
<name>A0A1K1VLD7_9GAMM</name>
<dbReference type="GO" id="GO:0015562">
    <property type="term" value="F:efflux transmembrane transporter activity"/>
    <property type="evidence" value="ECO:0007669"/>
    <property type="project" value="TreeGrafter"/>
</dbReference>
<dbReference type="Pfam" id="PF25876">
    <property type="entry name" value="HH_MFP_RND"/>
    <property type="match status" value="1"/>
</dbReference>
<dbReference type="InterPro" id="IPR058624">
    <property type="entry name" value="MdtA-like_HH"/>
</dbReference>
<dbReference type="Gene3D" id="2.40.30.170">
    <property type="match status" value="1"/>
</dbReference>
<dbReference type="EMBL" id="FPJW01000002">
    <property type="protein sequence ID" value="SFX25373.1"/>
    <property type="molecule type" value="Genomic_DNA"/>
</dbReference>